<comment type="caution">
    <text evidence="1">The sequence shown here is derived from an EMBL/GenBank/DDBJ whole genome shotgun (WGS) entry which is preliminary data.</text>
</comment>
<organism evidence="1 2">
    <name type="scientific">Tanacetum coccineum</name>
    <dbReference type="NCBI Taxonomy" id="301880"/>
    <lineage>
        <taxon>Eukaryota</taxon>
        <taxon>Viridiplantae</taxon>
        <taxon>Streptophyta</taxon>
        <taxon>Embryophyta</taxon>
        <taxon>Tracheophyta</taxon>
        <taxon>Spermatophyta</taxon>
        <taxon>Magnoliopsida</taxon>
        <taxon>eudicotyledons</taxon>
        <taxon>Gunneridae</taxon>
        <taxon>Pentapetalae</taxon>
        <taxon>asterids</taxon>
        <taxon>campanulids</taxon>
        <taxon>Asterales</taxon>
        <taxon>Asteraceae</taxon>
        <taxon>Asteroideae</taxon>
        <taxon>Anthemideae</taxon>
        <taxon>Anthemidinae</taxon>
        <taxon>Tanacetum</taxon>
    </lineage>
</organism>
<gene>
    <name evidence="1" type="ORF">Tco_0874784</name>
</gene>
<evidence type="ECO:0000313" key="2">
    <source>
        <dbReference type="Proteomes" id="UP001151760"/>
    </source>
</evidence>
<keyword evidence="2" id="KW-1185">Reference proteome</keyword>
<evidence type="ECO:0000313" key="1">
    <source>
        <dbReference type="EMBL" id="GJT16078.1"/>
    </source>
</evidence>
<reference evidence="1" key="2">
    <citation type="submission" date="2022-01" db="EMBL/GenBank/DDBJ databases">
        <authorList>
            <person name="Yamashiro T."/>
            <person name="Shiraishi A."/>
            <person name="Satake H."/>
            <person name="Nakayama K."/>
        </authorList>
    </citation>
    <scope>NUCLEOTIDE SEQUENCE</scope>
</reference>
<sequence length="128" mass="14380">MVVWQRTAPIRHQIKSNQPLDFFILFYYRCAVSRARCGSGGDVGVVVSKVVSWRWVGGDDGRRLGWCRLWDGGYGDGDEGGVNDGEEIMMVAEMKVIPEQDKIPSSVRLDFRARLNGGRMYSGHLEAK</sequence>
<dbReference type="Proteomes" id="UP001151760">
    <property type="component" value="Unassembled WGS sequence"/>
</dbReference>
<reference evidence="1" key="1">
    <citation type="journal article" date="2022" name="Int. J. Mol. Sci.">
        <title>Draft Genome of Tanacetum Coccineum: Genomic Comparison of Closely Related Tanacetum-Family Plants.</title>
        <authorList>
            <person name="Yamashiro T."/>
            <person name="Shiraishi A."/>
            <person name="Nakayama K."/>
            <person name="Satake H."/>
        </authorList>
    </citation>
    <scope>NUCLEOTIDE SEQUENCE</scope>
</reference>
<accession>A0ABQ5BQL3</accession>
<proteinExistence type="predicted"/>
<name>A0ABQ5BQL3_9ASTR</name>
<dbReference type="EMBL" id="BQNB010013446">
    <property type="protein sequence ID" value="GJT16078.1"/>
    <property type="molecule type" value="Genomic_DNA"/>
</dbReference>
<protein>
    <submittedName>
        <fullName evidence="1">Uncharacterized protein</fullName>
    </submittedName>
</protein>